<feature type="compositionally biased region" description="Polar residues" evidence="1">
    <location>
        <begin position="1"/>
        <end position="25"/>
    </location>
</feature>
<proteinExistence type="predicted"/>
<dbReference type="Gene3D" id="3.30.420.40">
    <property type="match status" value="1"/>
</dbReference>
<gene>
    <name evidence="2" type="ORF">CGI_10004821</name>
</gene>
<dbReference type="EMBL" id="JH816670">
    <property type="protein sequence ID" value="EKC28799.1"/>
    <property type="molecule type" value="Genomic_DNA"/>
</dbReference>
<name>K1QC95_MAGGI</name>
<evidence type="ECO:0000313" key="2">
    <source>
        <dbReference type="EMBL" id="EKC28799.1"/>
    </source>
</evidence>
<keyword evidence="2" id="KW-0346">Stress response</keyword>
<dbReference type="SUPFAM" id="SSF53067">
    <property type="entry name" value="Actin-like ATPase domain"/>
    <property type="match status" value="1"/>
</dbReference>
<feature type="compositionally biased region" description="Basic and acidic residues" evidence="1">
    <location>
        <begin position="26"/>
        <end position="35"/>
    </location>
</feature>
<protein>
    <submittedName>
        <fullName evidence="2">Heat shock 70 kDa protein 12B</fullName>
    </submittedName>
</protein>
<dbReference type="AlphaFoldDB" id="K1QC95"/>
<evidence type="ECO:0000256" key="1">
    <source>
        <dbReference type="SAM" id="MobiDB-lite"/>
    </source>
</evidence>
<reference evidence="2" key="1">
    <citation type="journal article" date="2012" name="Nature">
        <title>The oyster genome reveals stress adaptation and complexity of shell formation.</title>
        <authorList>
            <person name="Zhang G."/>
            <person name="Fang X."/>
            <person name="Guo X."/>
            <person name="Li L."/>
            <person name="Luo R."/>
            <person name="Xu F."/>
            <person name="Yang P."/>
            <person name="Zhang L."/>
            <person name="Wang X."/>
            <person name="Qi H."/>
            <person name="Xiong Z."/>
            <person name="Que H."/>
            <person name="Xie Y."/>
            <person name="Holland P.W."/>
            <person name="Paps J."/>
            <person name="Zhu Y."/>
            <person name="Wu F."/>
            <person name="Chen Y."/>
            <person name="Wang J."/>
            <person name="Peng C."/>
            <person name="Meng J."/>
            <person name="Yang L."/>
            <person name="Liu J."/>
            <person name="Wen B."/>
            <person name="Zhang N."/>
            <person name="Huang Z."/>
            <person name="Zhu Q."/>
            <person name="Feng Y."/>
            <person name="Mount A."/>
            <person name="Hedgecock D."/>
            <person name="Xu Z."/>
            <person name="Liu Y."/>
            <person name="Domazet-Loso T."/>
            <person name="Du Y."/>
            <person name="Sun X."/>
            <person name="Zhang S."/>
            <person name="Liu B."/>
            <person name="Cheng P."/>
            <person name="Jiang X."/>
            <person name="Li J."/>
            <person name="Fan D."/>
            <person name="Wang W."/>
            <person name="Fu W."/>
            <person name="Wang T."/>
            <person name="Wang B."/>
            <person name="Zhang J."/>
            <person name="Peng Z."/>
            <person name="Li Y."/>
            <person name="Li N."/>
            <person name="Wang J."/>
            <person name="Chen M."/>
            <person name="He Y."/>
            <person name="Tan F."/>
            <person name="Song X."/>
            <person name="Zheng Q."/>
            <person name="Huang R."/>
            <person name="Yang H."/>
            <person name="Du X."/>
            <person name="Chen L."/>
            <person name="Yang M."/>
            <person name="Gaffney P.M."/>
            <person name="Wang S."/>
            <person name="Luo L."/>
            <person name="She Z."/>
            <person name="Ming Y."/>
            <person name="Huang W."/>
            <person name="Zhang S."/>
            <person name="Huang B."/>
            <person name="Zhang Y."/>
            <person name="Qu T."/>
            <person name="Ni P."/>
            <person name="Miao G."/>
            <person name="Wang J."/>
            <person name="Wang Q."/>
            <person name="Steinberg C.E."/>
            <person name="Wang H."/>
            <person name="Li N."/>
            <person name="Qian L."/>
            <person name="Zhang G."/>
            <person name="Li Y."/>
            <person name="Yang H."/>
            <person name="Liu X."/>
            <person name="Wang J."/>
            <person name="Yin Y."/>
            <person name="Wang J."/>
        </authorList>
    </citation>
    <scope>NUCLEOTIDE SEQUENCE [LARGE SCALE GENOMIC DNA]</scope>
    <source>
        <strain evidence="2">05x7-T-G4-1.051#20</strain>
    </source>
</reference>
<sequence length="175" mass="19736">MASLLTSDTANTKRNMAEKNPQSQTDDQKSGKKTTEIPWCSPNLLVAAIDFGTTYSGYAFSSRVDFDDDPLRITAHKWSSGLISEKNPTSILFDNNQKLVAFGYEAEKQFTELSNDNRHEDFYYFQRFKMQLYHHNKDAKNKLNETKFGGAYAIPLALALVSGPATTHKQQVNAK</sequence>
<dbReference type="PANTHER" id="PTHR14187:SF5">
    <property type="entry name" value="HEAT SHOCK 70 KDA PROTEIN 12A"/>
    <property type="match status" value="1"/>
</dbReference>
<dbReference type="PANTHER" id="PTHR14187">
    <property type="entry name" value="ALPHA KINASE/ELONGATION FACTOR 2 KINASE"/>
    <property type="match status" value="1"/>
</dbReference>
<dbReference type="InParanoid" id="K1QC95"/>
<dbReference type="InterPro" id="IPR043129">
    <property type="entry name" value="ATPase_NBD"/>
</dbReference>
<dbReference type="HOGENOM" id="CLU_1534039_0_0_1"/>
<feature type="region of interest" description="Disordered" evidence="1">
    <location>
        <begin position="1"/>
        <end position="35"/>
    </location>
</feature>
<organism evidence="2">
    <name type="scientific">Magallana gigas</name>
    <name type="common">Pacific oyster</name>
    <name type="synonym">Crassostrea gigas</name>
    <dbReference type="NCBI Taxonomy" id="29159"/>
    <lineage>
        <taxon>Eukaryota</taxon>
        <taxon>Metazoa</taxon>
        <taxon>Spiralia</taxon>
        <taxon>Lophotrochozoa</taxon>
        <taxon>Mollusca</taxon>
        <taxon>Bivalvia</taxon>
        <taxon>Autobranchia</taxon>
        <taxon>Pteriomorphia</taxon>
        <taxon>Ostreida</taxon>
        <taxon>Ostreoidea</taxon>
        <taxon>Ostreidae</taxon>
        <taxon>Magallana</taxon>
    </lineage>
</organism>
<accession>K1QC95</accession>